<organism evidence="1 2">
    <name type="scientific">Candidatus Thiomargarita nelsonii</name>
    <dbReference type="NCBI Taxonomy" id="1003181"/>
    <lineage>
        <taxon>Bacteria</taxon>
        <taxon>Pseudomonadati</taxon>
        <taxon>Pseudomonadota</taxon>
        <taxon>Gammaproteobacteria</taxon>
        <taxon>Thiotrichales</taxon>
        <taxon>Thiotrichaceae</taxon>
        <taxon>Thiomargarita</taxon>
    </lineage>
</organism>
<dbReference type="EMBL" id="LUTY01002562">
    <property type="protein sequence ID" value="OAD20069.1"/>
    <property type="molecule type" value="Genomic_DNA"/>
</dbReference>
<protein>
    <recommendedName>
        <fullName evidence="3">Antitoxin</fullName>
    </recommendedName>
</protein>
<name>A0A176RWG6_9GAMM</name>
<comment type="caution">
    <text evidence="1">The sequence shown here is derived from an EMBL/GenBank/DDBJ whole genome shotgun (WGS) entry which is preliminary data.</text>
</comment>
<dbReference type="Proteomes" id="UP000076962">
    <property type="component" value="Unassembled WGS sequence"/>
</dbReference>
<reference evidence="1 2" key="1">
    <citation type="submission" date="2016-05" db="EMBL/GenBank/DDBJ databases">
        <title>Single-cell genome of chain-forming Candidatus Thiomargarita nelsonii and comparison to other large sulfur-oxidizing bacteria.</title>
        <authorList>
            <person name="Winkel M."/>
            <person name="Salman V."/>
            <person name="Woyke T."/>
            <person name="Schulz-Vogt H."/>
            <person name="Richter M."/>
            <person name="Flood B."/>
            <person name="Bailey J."/>
            <person name="Amann R."/>
            <person name="Mussmann M."/>
        </authorList>
    </citation>
    <scope>NUCLEOTIDE SEQUENCE [LARGE SCALE GENOMIC DNA]</scope>
    <source>
        <strain evidence="1 2">THI036</strain>
    </source>
</reference>
<proteinExistence type="predicted"/>
<evidence type="ECO:0000313" key="2">
    <source>
        <dbReference type="Proteomes" id="UP000076962"/>
    </source>
</evidence>
<evidence type="ECO:0000313" key="1">
    <source>
        <dbReference type="EMBL" id="OAD20069.1"/>
    </source>
</evidence>
<sequence length="117" mass="13865">MLKRKSIIFSRQLFLIGKQKRTIWRAKMLNKDYKLDTEEQDILDSFNRGEWVSKGEELEKYKKSAKQTFAKTHSVIFHLSEKDFRSMQVKAIEEGMSYQILLSSVVHKYLTSQLKMA</sequence>
<gene>
    <name evidence="1" type="ORF">THIOM_004250</name>
</gene>
<dbReference type="AlphaFoldDB" id="A0A176RWG6"/>
<keyword evidence="2" id="KW-1185">Reference proteome</keyword>
<accession>A0A176RWG6</accession>
<evidence type="ECO:0008006" key="3">
    <source>
        <dbReference type="Google" id="ProtNLM"/>
    </source>
</evidence>